<organism evidence="4">
    <name type="scientific">marine sediment metagenome</name>
    <dbReference type="NCBI Taxonomy" id="412755"/>
    <lineage>
        <taxon>unclassified sequences</taxon>
        <taxon>metagenomes</taxon>
        <taxon>ecological metagenomes</taxon>
    </lineage>
</organism>
<dbReference type="EMBL" id="LAZR01000027">
    <property type="protein sequence ID" value="KKO03343.1"/>
    <property type="molecule type" value="Genomic_DNA"/>
</dbReference>
<dbReference type="GO" id="GO:1990281">
    <property type="term" value="C:efflux pump complex"/>
    <property type="evidence" value="ECO:0007669"/>
    <property type="project" value="TreeGrafter"/>
</dbReference>
<dbReference type="Gene3D" id="2.40.30.170">
    <property type="match status" value="1"/>
</dbReference>
<dbReference type="GO" id="GO:0015562">
    <property type="term" value="F:efflux transmembrane transporter activity"/>
    <property type="evidence" value="ECO:0007669"/>
    <property type="project" value="TreeGrafter"/>
</dbReference>
<reference evidence="4" key="1">
    <citation type="journal article" date="2015" name="Nature">
        <title>Complex archaea that bridge the gap between prokaryotes and eukaryotes.</title>
        <authorList>
            <person name="Spang A."/>
            <person name="Saw J.H."/>
            <person name="Jorgensen S.L."/>
            <person name="Zaremba-Niedzwiedzka K."/>
            <person name="Martijn J."/>
            <person name="Lind A.E."/>
            <person name="van Eijk R."/>
            <person name="Schleper C."/>
            <person name="Guy L."/>
            <person name="Ettema T.J."/>
        </authorList>
    </citation>
    <scope>NUCLEOTIDE SEQUENCE</scope>
</reference>
<dbReference type="InterPro" id="IPR058627">
    <property type="entry name" value="MdtA-like_C"/>
</dbReference>
<dbReference type="InterPro" id="IPR058624">
    <property type="entry name" value="MdtA-like_HH"/>
</dbReference>
<dbReference type="Gene3D" id="1.10.287.470">
    <property type="entry name" value="Helix hairpin bin"/>
    <property type="match status" value="1"/>
</dbReference>
<evidence type="ECO:0000259" key="2">
    <source>
        <dbReference type="Pfam" id="PF25876"/>
    </source>
</evidence>
<dbReference type="PANTHER" id="PTHR30469">
    <property type="entry name" value="MULTIDRUG RESISTANCE PROTEIN MDTA"/>
    <property type="match status" value="1"/>
</dbReference>
<dbReference type="SUPFAM" id="SSF111369">
    <property type="entry name" value="HlyD-like secretion proteins"/>
    <property type="match status" value="1"/>
</dbReference>
<dbReference type="PANTHER" id="PTHR30469:SF20">
    <property type="entry name" value="EFFLUX RND TRANSPORTER PERIPLASMIC ADAPTOR SUBUNIT"/>
    <property type="match status" value="1"/>
</dbReference>
<accession>A0A0F9VTV2</accession>
<comment type="caution">
    <text evidence="4">The sequence shown here is derived from an EMBL/GenBank/DDBJ whole genome shotgun (WGS) entry which is preliminary data.</text>
</comment>
<dbReference type="Gene3D" id="2.40.50.100">
    <property type="match status" value="1"/>
</dbReference>
<evidence type="ECO:0000256" key="1">
    <source>
        <dbReference type="SAM" id="Coils"/>
    </source>
</evidence>
<feature type="coiled-coil region" evidence="1">
    <location>
        <begin position="99"/>
        <end position="150"/>
    </location>
</feature>
<dbReference type="Pfam" id="PF25876">
    <property type="entry name" value="HH_MFP_RND"/>
    <property type="match status" value="1"/>
</dbReference>
<name>A0A0F9VTV2_9ZZZZ</name>
<dbReference type="Pfam" id="PF25967">
    <property type="entry name" value="RND-MFP_C"/>
    <property type="match status" value="1"/>
</dbReference>
<protein>
    <submittedName>
        <fullName evidence="4">Uncharacterized protein</fullName>
    </submittedName>
</protein>
<gene>
    <name evidence="4" type="ORF">LCGC14_0097560</name>
</gene>
<dbReference type="Gene3D" id="2.40.420.20">
    <property type="match status" value="1"/>
</dbReference>
<keyword evidence="1" id="KW-0175">Coiled coil</keyword>
<evidence type="ECO:0000259" key="3">
    <source>
        <dbReference type="Pfam" id="PF25967"/>
    </source>
</evidence>
<evidence type="ECO:0000313" key="4">
    <source>
        <dbReference type="EMBL" id="KKO03343.1"/>
    </source>
</evidence>
<dbReference type="NCBIfam" id="TIGR01730">
    <property type="entry name" value="RND_mfp"/>
    <property type="match status" value="1"/>
</dbReference>
<dbReference type="AlphaFoldDB" id="A0A0F9VTV2"/>
<sequence>MRPQHSWIVLLATALLLIGCSSDEEPQEPPAQVVKLFETGQQDLFPSRRFVGRVDAVSTVNLAFQVGGRIQTFSAVQGSTVPSGELIARLDPTDYALQVRGAEAEVEQARRHLNRQRNLHAHNAVSASVLDAARADAELAETQLESAKQELAYTSLYAPFDALITRRLVENHTTVPPNTEVVRIQDISELRIRINVPEALMQHLENDRAFNVEAEIATLPGERIPLVYREHVTEPDEVAQTYQIEFAPAEGVPLIALPGTTATVFIEMEDTLTSSVMIVPASALDHSEGGDFQVWVYDPENETVSPQQVTVGEVSGDHVIIIAGLQPGVSIAAAGVQQLREGMQVKPLDAAL</sequence>
<proteinExistence type="predicted"/>
<feature type="domain" description="Multidrug resistance protein MdtA-like alpha-helical hairpin" evidence="2">
    <location>
        <begin position="98"/>
        <end position="154"/>
    </location>
</feature>
<dbReference type="PROSITE" id="PS51257">
    <property type="entry name" value="PROKAR_LIPOPROTEIN"/>
    <property type="match status" value="1"/>
</dbReference>
<feature type="domain" description="Multidrug resistance protein MdtA-like C-terminal permuted SH3" evidence="3">
    <location>
        <begin position="276"/>
        <end position="337"/>
    </location>
</feature>
<dbReference type="InterPro" id="IPR006143">
    <property type="entry name" value="RND_pump_MFP"/>
</dbReference>